<evidence type="ECO:0000313" key="2">
    <source>
        <dbReference type="Proteomes" id="UP000027195"/>
    </source>
</evidence>
<name>A0A067LVC9_BOTB1</name>
<proteinExistence type="predicted"/>
<keyword evidence="2" id="KW-1185">Reference proteome</keyword>
<feature type="non-terminal residue" evidence="1">
    <location>
        <position position="87"/>
    </location>
</feature>
<sequence>ITQLRTGRIALNSFLHRIGAADSPLCSRCRAPETVDHYLLHCTRYNAQRATLRARLKRPLNSLHALLSRKQGILATVQYVRDTKRLA</sequence>
<dbReference type="OrthoDB" id="3255021at2759"/>
<dbReference type="InParanoid" id="A0A067LVC9"/>
<evidence type="ECO:0008006" key="3">
    <source>
        <dbReference type="Google" id="ProtNLM"/>
    </source>
</evidence>
<evidence type="ECO:0000313" key="1">
    <source>
        <dbReference type="EMBL" id="KDQ07104.1"/>
    </source>
</evidence>
<dbReference type="HOGENOM" id="CLU_146165_1_0_1"/>
<protein>
    <recommendedName>
        <fullName evidence="3">Reverse transcriptase zinc-binding domain-containing protein</fullName>
    </recommendedName>
</protein>
<dbReference type="AlphaFoldDB" id="A0A067LVC9"/>
<dbReference type="Proteomes" id="UP000027195">
    <property type="component" value="Unassembled WGS sequence"/>
</dbReference>
<gene>
    <name evidence="1" type="ORF">BOTBODRAFT_79860</name>
</gene>
<reference evidence="2" key="1">
    <citation type="journal article" date="2014" name="Proc. Natl. Acad. Sci. U.S.A.">
        <title>Extensive sampling of basidiomycete genomes demonstrates inadequacy of the white-rot/brown-rot paradigm for wood decay fungi.</title>
        <authorList>
            <person name="Riley R."/>
            <person name="Salamov A.A."/>
            <person name="Brown D.W."/>
            <person name="Nagy L.G."/>
            <person name="Floudas D."/>
            <person name="Held B.W."/>
            <person name="Levasseur A."/>
            <person name="Lombard V."/>
            <person name="Morin E."/>
            <person name="Otillar R."/>
            <person name="Lindquist E.A."/>
            <person name="Sun H."/>
            <person name="LaButti K.M."/>
            <person name="Schmutz J."/>
            <person name="Jabbour D."/>
            <person name="Luo H."/>
            <person name="Baker S.E."/>
            <person name="Pisabarro A.G."/>
            <person name="Walton J.D."/>
            <person name="Blanchette R.A."/>
            <person name="Henrissat B."/>
            <person name="Martin F."/>
            <person name="Cullen D."/>
            <person name="Hibbett D.S."/>
            <person name="Grigoriev I.V."/>
        </authorList>
    </citation>
    <scope>NUCLEOTIDE SEQUENCE [LARGE SCALE GENOMIC DNA]</scope>
    <source>
        <strain evidence="2">FD-172 SS1</strain>
    </source>
</reference>
<dbReference type="STRING" id="930990.A0A067LVC9"/>
<dbReference type="EMBL" id="KL198115">
    <property type="protein sequence ID" value="KDQ07104.1"/>
    <property type="molecule type" value="Genomic_DNA"/>
</dbReference>
<organism evidence="1 2">
    <name type="scientific">Botryobasidium botryosum (strain FD-172 SS1)</name>
    <dbReference type="NCBI Taxonomy" id="930990"/>
    <lineage>
        <taxon>Eukaryota</taxon>
        <taxon>Fungi</taxon>
        <taxon>Dikarya</taxon>
        <taxon>Basidiomycota</taxon>
        <taxon>Agaricomycotina</taxon>
        <taxon>Agaricomycetes</taxon>
        <taxon>Cantharellales</taxon>
        <taxon>Botryobasidiaceae</taxon>
        <taxon>Botryobasidium</taxon>
    </lineage>
</organism>
<feature type="non-terminal residue" evidence="1">
    <location>
        <position position="1"/>
    </location>
</feature>
<accession>A0A067LVC9</accession>